<keyword evidence="4" id="KW-1185">Reference proteome</keyword>
<proteinExistence type="inferred from homology"/>
<evidence type="ECO:0000313" key="3">
    <source>
        <dbReference type="EMBL" id="CAH0395121.1"/>
    </source>
</evidence>
<feature type="region of interest" description="Disordered" evidence="2">
    <location>
        <begin position="105"/>
        <end position="145"/>
    </location>
</feature>
<feature type="compositionally biased region" description="Basic and acidic residues" evidence="2">
    <location>
        <begin position="105"/>
        <end position="119"/>
    </location>
</feature>
<dbReference type="Pfam" id="PF05071">
    <property type="entry name" value="NDUFA12"/>
    <property type="match status" value="1"/>
</dbReference>
<evidence type="ECO:0000313" key="4">
    <source>
        <dbReference type="Proteomes" id="UP001152759"/>
    </source>
</evidence>
<dbReference type="KEGG" id="btab:109039055"/>
<dbReference type="GO" id="GO:0045271">
    <property type="term" value="C:respiratory chain complex I"/>
    <property type="evidence" value="ECO:0007669"/>
    <property type="project" value="InterPro"/>
</dbReference>
<dbReference type="GO" id="GO:0032981">
    <property type="term" value="P:mitochondrial respiratory chain complex I assembly"/>
    <property type="evidence" value="ECO:0007669"/>
    <property type="project" value="TreeGrafter"/>
</dbReference>
<evidence type="ECO:0000256" key="2">
    <source>
        <dbReference type="SAM" id="MobiDB-lite"/>
    </source>
</evidence>
<sequence>MGERRIWFNVWKNFIDSLMPRRFTGDHVGTDSFGNKYYEIPKTSTNRQRPQRYFVTAKKEDFEAPMPAEWESWLRNRRKFPPTPEEIAENVRIMEQKKKGAAEIAEKFKLSAPTPEKDPLSFPTYGDQYDINPGSFERGDKKNES</sequence>
<evidence type="ECO:0008006" key="5">
    <source>
        <dbReference type="Google" id="ProtNLM"/>
    </source>
</evidence>
<dbReference type="PANTHER" id="PTHR32470:SF2">
    <property type="entry name" value="NADH DEHYDROGENASE [UBIQUINONE] 1 ALPHA SUBCOMPLEX ASSEMBLY FACTOR 2"/>
    <property type="match status" value="1"/>
</dbReference>
<accession>A0A9P0APM7</accession>
<dbReference type="PANTHER" id="PTHR32470">
    <property type="entry name" value="ADH DEHYDROGENASE [UBIQUINONE] 1 ALPHA SUBCOMPLEX ASSEMBLY FACTOR 2"/>
    <property type="match status" value="1"/>
</dbReference>
<evidence type="ECO:0000256" key="1">
    <source>
        <dbReference type="ARBA" id="ARBA00007355"/>
    </source>
</evidence>
<dbReference type="InterPro" id="IPR007763">
    <property type="entry name" value="NDUFA12"/>
</dbReference>
<dbReference type="AlphaFoldDB" id="A0A9P0APM7"/>
<dbReference type="GO" id="GO:0005739">
    <property type="term" value="C:mitochondrion"/>
    <property type="evidence" value="ECO:0007669"/>
    <property type="project" value="TreeGrafter"/>
</dbReference>
<organism evidence="3 4">
    <name type="scientific">Bemisia tabaci</name>
    <name type="common">Sweetpotato whitefly</name>
    <name type="synonym">Aleurodes tabaci</name>
    <dbReference type="NCBI Taxonomy" id="7038"/>
    <lineage>
        <taxon>Eukaryota</taxon>
        <taxon>Metazoa</taxon>
        <taxon>Ecdysozoa</taxon>
        <taxon>Arthropoda</taxon>
        <taxon>Hexapoda</taxon>
        <taxon>Insecta</taxon>
        <taxon>Pterygota</taxon>
        <taxon>Neoptera</taxon>
        <taxon>Paraneoptera</taxon>
        <taxon>Hemiptera</taxon>
        <taxon>Sternorrhyncha</taxon>
        <taxon>Aleyrodoidea</taxon>
        <taxon>Aleyrodidae</taxon>
        <taxon>Aleyrodinae</taxon>
        <taxon>Bemisia</taxon>
    </lineage>
</organism>
<dbReference type="InterPro" id="IPR052618">
    <property type="entry name" value="ComplexI_NDUFA12"/>
</dbReference>
<dbReference type="EMBL" id="OU963870">
    <property type="protein sequence ID" value="CAH0395121.1"/>
    <property type="molecule type" value="Genomic_DNA"/>
</dbReference>
<protein>
    <recommendedName>
        <fullName evidence="5">NADH dehydrogenase [ubiquinone] 1 alpha subcomplex assembly factor 2</fullName>
    </recommendedName>
</protein>
<reference evidence="3" key="1">
    <citation type="submission" date="2021-12" db="EMBL/GenBank/DDBJ databases">
        <authorList>
            <person name="King R."/>
        </authorList>
    </citation>
    <scope>NUCLEOTIDE SEQUENCE</scope>
</reference>
<comment type="similarity">
    <text evidence="1">Belongs to the complex I NDUFA12 subunit family.</text>
</comment>
<gene>
    <name evidence="3" type="ORF">BEMITA_LOCUS13348</name>
</gene>
<name>A0A9P0APM7_BEMTA</name>
<dbReference type="Proteomes" id="UP001152759">
    <property type="component" value="Chromosome 9"/>
</dbReference>